<dbReference type="Proteomes" id="UP001489719">
    <property type="component" value="Unassembled WGS sequence"/>
</dbReference>
<evidence type="ECO:0000313" key="2">
    <source>
        <dbReference type="Proteomes" id="UP001489719"/>
    </source>
</evidence>
<reference evidence="2" key="1">
    <citation type="journal article" date="2024" name="Front. Bioeng. Biotechnol.">
        <title>Genome-scale model development and genomic sequencing of the oleaginous clade Lipomyces.</title>
        <authorList>
            <person name="Czajka J.J."/>
            <person name="Han Y."/>
            <person name="Kim J."/>
            <person name="Mondo S.J."/>
            <person name="Hofstad B.A."/>
            <person name="Robles A."/>
            <person name="Haridas S."/>
            <person name="Riley R."/>
            <person name="LaButti K."/>
            <person name="Pangilinan J."/>
            <person name="Andreopoulos W."/>
            <person name="Lipzen A."/>
            <person name="Yan J."/>
            <person name="Wang M."/>
            <person name="Ng V."/>
            <person name="Grigoriev I.V."/>
            <person name="Spatafora J.W."/>
            <person name="Magnuson J.K."/>
            <person name="Baker S.E."/>
            <person name="Pomraning K.R."/>
        </authorList>
    </citation>
    <scope>NUCLEOTIDE SEQUENCE [LARGE SCALE GENOMIC DNA]</scope>
    <source>
        <strain evidence="2">CBS 10300</strain>
    </source>
</reference>
<name>A0ACC3TKR0_9ASCO</name>
<protein>
    <submittedName>
        <fullName evidence="1">Uncharacterized protein</fullName>
    </submittedName>
</protein>
<evidence type="ECO:0000313" key="1">
    <source>
        <dbReference type="EMBL" id="KAK9321240.1"/>
    </source>
</evidence>
<organism evidence="1 2">
    <name type="scientific">Lipomyces orientalis</name>
    <dbReference type="NCBI Taxonomy" id="1233043"/>
    <lineage>
        <taxon>Eukaryota</taxon>
        <taxon>Fungi</taxon>
        <taxon>Dikarya</taxon>
        <taxon>Ascomycota</taxon>
        <taxon>Saccharomycotina</taxon>
        <taxon>Lipomycetes</taxon>
        <taxon>Lipomycetales</taxon>
        <taxon>Lipomycetaceae</taxon>
        <taxon>Lipomyces</taxon>
    </lineage>
</organism>
<accession>A0ACC3TKR0</accession>
<proteinExistence type="predicted"/>
<sequence length="131" mass="14568">MPQGGLAAKEQIRYYPNAVRLLPPFTASDWEQLGQIARVLQKFDEFTNLVSTKGLSISLSIGVYYELQDLLDSASTRQGEFSFSWAWGMRAGIGVAADVDVEDAGAGRGQSFHLWLRVPCMDVWLLRVIAE</sequence>
<keyword evidence="2" id="KW-1185">Reference proteome</keyword>
<gene>
    <name evidence="1" type="ORF">V1517DRAFT_180454</name>
</gene>
<dbReference type="EMBL" id="MU970103">
    <property type="protein sequence ID" value="KAK9321240.1"/>
    <property type="molecule type" value="Genomic_DNA"/>
</dbReference>
<comment type="caution">
    <text evidence="1">The sequence shown here is derived from an EMBL/GenBank/DDBJ whole genome shotgun (WGS) entry which is preliminary data.</text>
</comment>